<sequence length="135" mass="14881">MKGNGGARVKPSERVRGVSRFTLHPDLTHTLSDNNLVAHDLDGMVSSGWVLVCVSYASTGIDVSDDYAFKHPSSSLEDGNRRGHAVLAGSYRSDSKLDFQGDSNRRFVPGEIGEWPIEDGTSRREFRGFKNLEEP</sequence>
<protein>
    <submittedName>
        <fullName evidence="1">Uncharacterized protein</fullName>
    </submittedName>
</protein>
<evidence type="ECO:0000313" key="2">
    <source>
        <dbReference type="Proteomes" id="UP001432146"/>
    </source>
</evidence>
<reference evidence="1 2" key="1">
    <citation type="submission" date="2024-05" db="EMBL/GenBank/DDBJ databases">
        <title>The nuclear and mitochondrial genome assemblies of Tetragonisca angustula (Apidae: Meliponini), a tiny yet remarkable pollinator in the Neotropics.</title>
        <authorList>
            <person name="Ferrari R."/>
            <person name="Ricardo P.C."/>
            <person name="Dias F.C."/>
            <person name="Araujo N.S."/>
            <person name="Soares D.O."/>
            <person name="Zhou Q.-S."/>
            <person name="Zhu C.-D."/>
            <person name="Coutinho L."/>
            <person name="Airas M.C."/>
            <person name="Batista T.M."/>
        </authorList>
    </citation>
    <scope>NUCLEOTIDE SEQUENCE [LARGE SCALE GENOMIC DNA]</scope>
    <source>
        <strain evidence="1">ASF017062</strain>
        <tissue evidence="1">Abdomen</tissue>
    </source>
</reference>
<dbReference type="EMBL" id="JAWNGG020000074">
    <property type="protein sequence ID" value="KAK9303651.1"/>
    <property type="molecule type" value="Genomic_DNA"/>
</dbReference>
<dbReference type="AlphaFoldDB" id="A0AAW1A192"/>
<name>A0AAW1A192_9HYME</name>
<proteinExistence type="predicted"/>
<accession>A0AAW1A192</accession>
<comment type="caution">
    <text evidence="1">The sequence shown here is derived from an EMBL/GenBank/DDBJ whole genome shotgun (WGS) entry which is preliminary data.</text>
</comment>
<evidence type="ECO:0000313" key="1">
    <source>
        <dbReference type="EMBL" id="KAK9303651.1"/>
    </source>
</evidence>
<dbReference type="Proteomes" id="UP001432146">
    <property type="component" value="Unassembled WGS sequence"/>
</dbReference>
<organism evidence="1 2">
    <name type="scientific">Tetragonisca angustula</name>
    <dbReference type="NCBI Taxonomy" id="166442"/>
    <lineage>
        <taxon>Eukaryota</taxon>
        <taxon>Metazoa</taxon>
        <taxon>Ecdysozoa</taxon>
        <taxon>Arthropoda</taxon>
        <taxon>Hexapoda</taxon>
        <taxon>Insecta</taxon>
        <taxon>Pterygota</taxon>
        <taxon>Neoptera</taxon>
        <taxon>Endopterygota</taxon>
        <taxon>Hymenoptera</taxon>
        <taxon>Apocrita</taxon>
        <taxon>Aculeata</taxon>
        <taxon>Apoidea</taxon>
        <taxon>Anthophila</taxon>
        <taxon>Apidae</taxon>
        <taxon>Tetragonisca</taxon>
    </lineage>
</organism>
<keyword evidence="2" id="KW-1185">Reference proteome</keyword>
<gene>
    <name evidence="1" type="ORF">QLX08_004742</name>
</gene>